<dbReference type="EMBL" id="CP115922">
    <property type="protein sequence ID" value="XCD19101.1"/>
    <property type="molecule type" value="Genomic_DNA"/>
</dbReference>
<dbReference type="Pfam" id="PF17989">
    <property type="entry name" value="ALP_N"/>
    <property type="match status" value="1"/>
</dbReference>
<dbReference type="AlphaFoldDB" id="A0AAU8BQV5"/>
<dbReference type="RefSeq" id="WP_353500228.1">
    <property type="nucleotide sequence ID" value="NZ_CP115922.1"/>
</dbReference>
<dbReference type="InterPro" id="IPR040607">
    <property type="entry name" value="ALP_N"/>
</dbReference>
<organism evidence="2">
    <name type="scientific">Vibrio chaetopteri</name>
    <dbReference type="NCBI Taxonomy" id="3016528"/>
    <lineage>
        <taxon>Bacteria</taxon>
        <taxon>Pseudomonadati</taxon>
        <taxon>Pseudomonadota</taxon>
        <taxon>Gammaproteobacteria</taxon>
        <taxon>Vibrionales</taxon>
        <taxon>Vibrionaceae</taxon>
        <taxon>Vibrio</taxon>
    </lineage>
</organism>
<sequence length="360" mass="39406">MSSKNELTSAAIDIGFGTCAVTTNLHHRVPFYIDYPSRIVRINKLDHSSTDAAMWKGKSTSEASVIVHVNGTDYEVGPNVSSQAADGVRALHSDFVSSERYLALYKGALGLQPNDCLDFLVVGLPLDALIKAKEVRDLMSGVHFIGSRKINVKHVKVFAQPLGALLWHAKKTADKENPREDIMHFLNGVPKRAVLDQGYGTFDCLTVSGLLPDKPQSGAAQIGHNKTLAAVSLHLTNSFNANVSAEHVDQAFRTGELHVFGRSYSFPTCESFDVLPIIRAHVNDCIEFTKNKVGSAVDIAEFLLAGGPAPYFLEPMKKAFPHHRIILVEDHASAVVRGFGEIARQWRSSQNAERTHDEPA</sequence>
<evidence type="ECO:0000259" key="1">
    <source>
        <dbReference type="Pfam" id="PF17989"/>
    </source>
</evidence>
<dbReference type="InterPro" id="IPR043129">
    <property type="entry name" value="ATPase_NBD"/>
</dbReference>
<protein>
    <recommendedName>
        <fullName evidence="1">Actin-like protein N-terminal domain-containing protein</fullName>
    </recommendedName>
</protein>
<accession>A0AAU8BQV5</accession>
<dbReference type="KEGG" id="vck:PG915_24505"/>
<dbReference type="Gene3D" id="3.30.420.40">
    <property type="match status" value="2"/>
</dbReference>
<keyword evidence="2" id="KW-0614">Plasmid</keyword>
<dbReference type="SUPFAM" id="SSF53067">
    <property type="entry name" value="Actin-like ATPase domain"/>
    <property type="match status" value="2"/>
</dbReference>
<reference evidence="2" key="1">
    <citation type="submission" date="2023-01" db="EMBL/GenBank/DDBJ databases">
        <title>Vibrio sp. CB1-14 genome sequencing.</title>
        <authorList>
            <person name="Otstavnykh N."/>
            <person name="Isaeva M."/>
            <person name="Meleshko D."/>
        </authorList>
    </citation>
    <scope>NUCLEOTIDE SEQUENCE</scope>
    <source>
        <strain evidence="2">CB1-14</strain>
        <plasmid evidence="2">p1</plasmid>
    </source>
</reference>
<name>A0AAU8BQV5_9VIBR</name>
<proteinExistence type="predicted"/>
<geneLocation type="plasmid" evidence="2">
    <name>p1</name>
</geneLocation>
<evidence type="ECO:0000313" key="2">
    <source>
        <dbReference type="EMBL" id="XCD19101.1"/>
    </source>
</evidence>
<feature type="domain" description="Actin-like protein N-terminal" evidence="1">
    <location>
        <begin position="11"/>
        <end position="163"/>
    </location>
</feature>
<gene>
    <name evidence="2" type="ORF">PG915_24505</name>
</gene>